<keyword evidence="3" id="KW-0813">Transport</keyword>
<keyword evidence="11" id="KW-0106">Calcium</keyword>
<evidence type="ECO:0000256" key="14">
    <source>
        <dbReference type="ARBA" id="ARBA00023053"/>
    </source>
</evidence>
<evidence type="ECO:0000256" key="18">
    <source>
        <dbReference type="ARBA" id="ARBA00023201"/>
    </source>
</evidence>
<keyword evidence="9 21" id="KW-0732">Signal</keyword>
<dbReference type="GO" id="GO:0007154">
    <property type="term" value="P:cell communication"/>
    <property type="evidence" value="ECO:0007669"/>
    <property type="project" value="InterPro"/>
</dbReference>
<feature type="transmembrane region" description="Helical" evidence="20">
    <location>
        <begin position="167"/>
        <end position="187"/>
    </location>
</feature>
<evidence type="ECO:0000256" key="19">
    <source>
        <dbReference type="ARBA" id="ARBA00033667"/>
    </source>
</evidence>
<keyword evidence="13 20" id="KW-1133">Transmembrane helix</keyword>
<reference evidence="23" key="3">
    <citation type="submission" date="2025-09" db="UniProtKB">
        <authorList>
            <consortium name="Ensembl"/>
        </authorList>
    </citation>
    <scope>IDENTIFICATION</scope>
</reference>
<dbReference type="OrthoDB" id="418484at2759"/>
<dbReference type="SUPFAM" id="SSF141072">
    <property type="entry name" value="CalX-like"/>
    <property type="match status" value="2"/>
</dbReference>
<dbReference type="GO" id="GO:0098794">
    <property type="term" value="C:postsynapse"/>
    <property type="evidence" value="ECO:0007669"/>
    <property type="project" value="TreeGrafter"/>
</dbReference>
<dbReference type="OMA" id="PEDKHQK"/>
<evidence type="ECO:0000256" key="20">
    <source>
        <dbReference type="SAM" id="Phobius"/>
    </source>
</evidence>
<dbReference type="KEGG" id="lcm:102353683"/>
<feature type="transmembrane region" description="Helical" evidence="20">
    <location>
        <begin position="739"/>
        <end position="763"/>
    </location>
</feature>
<evidence type="ECO:0000313" key="24">
    <source>
        <dbReference type="Proteomes" id="UP000008672"/>
    </source>
</evidence>
<protein>
    <submittedName>
        <fullName evidence="23">Solute carrier family 8 member A2</fullName>
    </submittedName>
</protein>
<dbReference type="GO" id="GO:0042383">
    <property type="term" value="C:sarcolemma"/>
    <property type="evidence" value="ECO:0007669"/>
    <property type="project" value="TreeGrafter"/>
</dbReference>
<evidence type="ECO:0000259" key="22">
    <source>
        <dbReference type="SMART" id="SM00237"/>
    </source>
</evidence>
<dbReference type="PRINTS" id="PR01259">
    <property type="entry name" value="NACAEXCHNGR"/>
</dbReference>
<dbReference type="EMBL" id="AFYH01009867">
    <property type="status" value="NOT_ANNOTATED_CDS"/>
    <property type="molecule type" value="Genomic_DNA"/>
</dbReference>
<dbReference type="InParanoid" id="H3B1I8"/>
<dbReference type="Gene3D" id="1.20.1420.30">
    <property type="entry name" value="NCX, central ion-binding region"/>
    <property type="match status" value="2"/>
</dbReference>
<comment type="catalytic activity">
    <reaction evidence="19">
        <text>Ca(2+)(in) + 3 Na(+)(out) = Ca(2+)(out) + 3 Na(+)(in)</text>
        <dbReference type="Rhea" id="RHEA:69955"/>
        <dbReference type="ChEBI" id="CHEBI:29101"/>
        <dbReference type="ChEBI" id="CHEBI:29108"/>
    </reaction>
</comment>
<feature type="transmembrane region" description="Helical" evidence="20">
    <location>
        <begin position="888"/>
        <end position="909"/>
    </location>
</feature>
<feature type="transmembrane region" description="Helical" evidence="20">
    <location>
        <begin position="848"/>
        <end position="868"/>
    </location>
</feature>
<keyword evidence="18" id="KW-0739">Sodium transport</keyword>
<feature type="transmembrane region" description="Helical" evidence="20">
    <location>
        <begin position="816"/>
        <end position="836"/>
    </location>
</feature>
<dbReference type="FunCoup" id="H3B1I8">
    <property type="interactions" value="767"/>
</dbReference>
<evidence type="ECO:0000256" key="9">
    <source>
        <dbReference type="ARBA" id="ARBA00022729"/>
    </source>
</evidence>
<keyword evidence="12" id="KW-0112">Calmodulin-binding</keyword>
<evidence type="ECO:0000256" key="12">
    <source>
        <dbReference type="ARBA" id="ARBA00022860"/>
    </source>
</evidence>
<dbReference type="EMBL" id="AFYH01009870">
    <property type="status" value="NOT_ANNOTATED_CDS"/>
    <property type="molecule type" value="Genomic_DNA"/>
</dbReference>
<evidence type="ECO:0000256" key="11">
    <source>
        <dbReference type="ARBA" id="ARBA00022837"/>
    </source>
</evidence>
<evidence type="ECO:0000256" key="10">
    <source>
        <dbReference type="ARBA" id="ARBA00022737"/>
    </source>
</evidence>
<keyword evidence="15" id="KW-0406">Ion transport</keyword>
<feature type="signal peptide" evidence="21">
    <location>
        <begin position="1"/>
        <end position="31"/>
    </location>
</feature>
<dbReference type="EMBL" id="AFYH01009869">
    <property type="status" value="NOT_ANNOTATED_CDS"/>
    <property type="molecule type" value="Genomic_DNA"/>
</dbReference>
<dbReference type="FunFam" id="2.60.40.2030:FF:000001">
    <property type="entry name" value="sodium/calcium exchanger 1 isoform X1"/>
    <property type="match status" value="1"/>
</dbReference>
<dbReference type="AlphaFoldDB" id="H3B1I8"/>
<evidence type="ECO:0000256" key="16">
    <source>
        <dbReference type="ARBA" id="ARBA00023136"/>
    </source>
</evidence>
<evidence type="ECO:0000256" key="2">
    <source>
        <dbReference type="ARBA" id="ARBA00007489"/>
    </source>
</evidence>
<proteinExistence type="inferred from homology"/>
<sequence>MVAFKWRIVPSSYTKLILVFIVFVSNHYCVGTGDTESTDSTNDSCTGSYNCKGGIMLPVWEPNDPSLGDKAARAVVYFVAMIYMFLGVSIIADRFMASIEVITSQEKEITITKPNGETIVTTVRIWNETVSNLTLMALGSSAPEILLSVIEVCGHQFEAGDLGPSTIVGSAAFNMFVIIAICVWVVPNGETRRIKHLRVFFVTASWSIFAYIWLYLILAVISPGVVEIWEGVLTLMFFPICVVFAWIADKKLLFYKYVCKRYRAGQHRGVIIETEGELPNGIEMDGQFAGDNPYPTESVVNLEAKELDENRKEVIRILKELKQRYPDRDMDKLTELANYYALVNQQKSRAFYRVHATRMMVGGGNILKKHASDWNKKNNAGQGKEADLADLNCSKIFFDPGHYHCLENCGSVTLTVLCEGGQGSNTFYVDYKTEDGSANAGSDYEYSEGTLIFKPGETQKELKVGIIDDDIFEEDEHFFVRLMNLRVGDAEGMFETESEQNPKCRLVSPIVATVTILDDDHAGIFTFEEKVVHVSESIGTMKVKVIRNSGARGTVLLPYRTEHGTAKGGGVDYEDACGELEFQNDETMKTIEVKIIDDEEYEKQENFFIILEQPRWMKRGISGEDEGNQAAEKKDAKRIAEMGKPTLGEICKLEVIIEESYEFKSTVDKLIKKTNLAVVIGTYSWREQFLEAITVSAGDDDVDDDAREEKLPSCFDYVMHFLTVFWKVLFAFVPPTEYGNGWVCFFICIGVIGILTTVIGDLASHFGCTVGLKDSVTAVVFVALGTSVPDTFASKVAAIQDQYADASIGNVTGSNAVNVFLGIGIAWSIAAIYKGTHGKKFYVKPGSLAFTVTLFTIFAFFNVLVLMYRRRPGIGGELGGPWGYKLATTMLFFGLWLLYVVFSSLEAYCHIKGF</sequence>
<feature type="transmembrane region" description="Helical" evidence="20">
    <location>
        <begin position="228"/>
        <end position="248"/>
    </location>
</feature>
<dbReference type="FunFam" id="1.20.1420.30:FF:000001">
    <property type="entry name" value="sodium/calcium exchanger 1 isoform X1"/>
    <property type="match status" value="1"/>
</dbReference>
<dbReference type="EMBL" id="AFYH01009863">
    <property type="status" value="NOT_ANNOTATED_CDS"/>
    <property type="molecule type" value="Genomic_DNA"/>
</dbReference>
<dbReference type="EMBL" id="AFYH01009864">
    <property type="status" value="NOT_ANNOTATED_CDS"/>
    <property type="molecule type" value="Genomic_DNA"/>
</dbReference>
<name>H3B1I8_LATCH</name>
<dbReference type="Pfam" id="PF01699">
    <property type="entry name" value="Na_Ca_ex"/>
    <property type="match status" value="2"/>
</dbReference>
<dbReference type="GO" id="GO:0005432">
    <property type="term" value="F:calcium:sodium antiporter activity"/>
    <property type="evidence" value="ECO:0007669"/>
    <property type="project" value="InterPro"/>
</dbReference>
<dbReference type="GeneTree" id="ENSGT00940000158344"/>
<accession>H3B1I8</accession>
<reference evidence="23" key="2">
    <citation type="submission" date="2025-08" db="UniProtKB">
        <authorList>
            <consortium name="Ensembl"/>
        </authorList>
    </citation>
    <scope>IDENTIFICATION</scope>
</reference>
<dbReference type="Pfam" id="PF16494">
    <property type="entry name" value="Na_Ca_ex_C"/>
    <property type="match status" value="1"/>
</dbReference>
<gene>
    <name evidence="23" type="primary">SLC8A2</name>
</gene>
<keyword evidence="4" id="KW-0050">Antiport</keyword>
<feature type="transmembrane region" description="Helical" evidence="20">
    <location>
        <begin position="199"/>
        <end position="222"/>
    </location>
</feature>
<dbReference type="Pfam" id="PF03160">
    <property type="entry name" value="Calx-beta"/>
    <property type="match status" value="1"/>
</dbReference>
<dbReference type="GO" id="GO:0030424">
    <property type="term" value="C:axon"/>
    <property type="evidence" value="ECO:0007669"/>
    <property type="project" value="TreeGrafter"/>
</dbReference>
<dbReference type="Gene3D" id="2.60.40.2030">
    <property type="match status" value="2"/>
</dbReference>
<dbReference type="NCBIfam" id="TIGR00845">
    <property type="entry name" value="caca"/>
    <property type="match status" value="1"/>
</dbReference>
<organism evidence="23 24">
    <name type="scientific">Latimeria chalumnae</name>
    <name type="common">Coelacanth</name>
    <dbReference type="NCBI Taxonomy" id="7897"/>
    <lineage>
        <taxon>Eukaryota</taxon>
        <taxon>Metazoa</taxon>
        <taxon>Chordata</taxon>
        <taxon>Craniata</taxon>
        <taxon>Vertebrata</taxon>
        <taxon>Euteleostomi</taxon>
        <taxon>Coelacanthiformes</taxon>
        <taxon>Coelacanthidae</taxon>
        <taxon>Latimeria</taxon>
    </lineage>
</organism>
<evidence type="ECO:0000256" key="21">
    <source>
        <dbReference type="SAM" id="SignalP"/>
    </source>
</evidence>
<keyword evidence="16 20" id="KW-0472">Membrane</keyword>
<keyword evidence="24" id="KW-1185">Reference proteome</keyword>
<dbReference type="InterPro" id="IPR038081">
    <property type="entry name" value="CalX-like_sf"/>
</dbReference>
<keyword evidence="5" id="KW-1003">Cell membrane</keyword>
<feature type="chain" id="PRO_5003580810" evidence="21">
    <location>
        <begin position="32"/>
        <end position="914"/>
    </location>
</feature>
<feature type="domain" description="Calx-beta" evidence="22">
    <location>
        <begin position="384"/>
        <end position="483"/>
    </location>
</feature>
<comment type="similarity">
    <text evidence="2">Belongs to the Ca(2+):cation antiporter (CaCA) (TC 2.A.19) family. SLC8 subfamily.</text>
</comment>
<keyword evidence="10" id="KW-0677">Repeat</keyword>
<dbReference type="HOGENOM" id="CLU_012872_1_0_1"/>
<evidence type="ECO:0000256" key="1">
    <source>
        <dbReference type="ARBA" id="ARBA00004651"/>
    </source>
</evidence>
<comment type="subcellular location">
    <subcellularLocation>
        <location evidence="1">Cell membrane</location>
        <topology evidence="1">Multi-pass membrane protein</topology>
    </subcellularLocation>
</comment>
<dbReference type="EMBL" id="AFYH01009866">
    <property type="status" value="NOT_ANNOTATED_CDS"/>
    <property type="molecule type" value="Genomic_DNA"/>
</dbReference>
<dbReference type="PANTHER" id="PTHR11878:SF8">
    <property type="entry name" value="SODIUM_CALCIUM EXCHANGER 2"/>
    <property type="match status" value="1"/>
</dbReference>
<dbReference type="FunFam" id="1.20.1420.30:FF:000003">
    <property type="entry name" value="sodium/calcium exchanger 1 isoform X1"/>
    <property type="match status" value="1"/>
</dbReference>
<evidence type="ECO:0000256" key="6">
    <source>
        <dbReference type="ARBA" id="ARBA00022568"/>
    </source>
</evidence>
<dbReference type="SMART" id="SM00237">
    <property type="entry name" value="Calx_beta"/>
    <property type="match status" value="2"/>
</dbReference>
<evidence type="ECO:0000256" key="3">
    <source>
        <dbReference type="ARBA" id="ARBA00022448"/>
    </source>
</evidence>
<dbReference type="PANTHER" id="PTHR11878">
    <property type="entry name" value="SODIUM/CALCIUM EXCHANGER"/>
    <property type="match status" value="1"/>
</dbReference>
<keyword evidence="14" id="KW-0915">Sodium</keyword>
<keyword evidence="6" id="KW-0109">Calcium transport</keyword>
<keyword evidence="7 20" id="KW-0812">Transmembrane</keyword>
<dbReference type="InterPro" id="IPR004837">
    <property type="entry name" value="NaCa_Exmemb"/>
</dbReference>
<evidence type="ECO:0000256" key="13">
    <source>
        <dbReference type="ARBA" id="ARBA00022989"/>
    </source>
</evidence>
<evidence type="ECO:0000256" key="17">
    <source>
        <dbReference type="ARBA" id="ARBA00023180"/>
    </source>
</evidence>
<keyword evidence="17" id="KW-0325">Glycoprotein</keyword>
<dbReference type="InterPro" id="IPR004836">
    <property type="entry name" value="Na_Ca_Ex"/>
</dbReference>
<dbReference type="STRING" id="7897.ENSLACP00000015759"/>
<dbReference type="EMBL" id="AFYH01009865">
    <property type="status" value="NOT_ANNOTATED_CDS"/>
    <property type="molecule type" value="Genomic_DNA"/>
</dbReference>
<dbReference type="GO" id="GO:0098703">
    <property type="term" value="P:calcium ion import across plasma membrane"/>
    <property type="evidence" value="ECO:0007669"/>
    <property type="project" value="TreeGrafter"/>
</dbReference>
<dbReference type="eggNOG" id="KOG1306">
    <property type="taxonomic scope" value="Eukaryota"/>
</dbReference>
<evidence type="ECO:0000256" key="8">
    <source>
        <dbReference type="ARBA" id="ARBA00022723"/>
    </source>
</evidence>
<evidence type="ECO:0000256" key="15">
    <source>
        <dbReference type="ARBA" id="ARBA00023065"/>
    </source>
</evidence>
<dbReference type="EMBL" id="AFYH01009868">
    <property type="status" value="NOT_ANNOTATED_CDS"/>
    <property type="molecule type" value="Genomic_DNA"/>
</dbReference>
<dbReference type="Ensembl" id="ENSLACT00000015869.2">
    <property type="protein sequence ID" value="ENSLACP00000015759.2"/>
    <property type="gene ID" value="ENSLACG00000013880.2"/>
</dbReference>
<feature type="transmembrane region" description="Helical" evidence="20">
    <location>
        <begin position="74"/>
        <end position="92"/>
    </location>
</feature>
<evidence type="ECO:0000256" key="4">
    <source>
        <dbReference type="ARBA" id="ARBA00022449"/>
    </source>
</evidence>
<dbReference type="InterPro" id="IPR003644">
    <property type="entry name" value="Calx_beta"/>
</dbReference>
<evidence type="ECO:0000313" key="23">
    <source>
        <dbReference type="Ensembl" id="ENSLACP00000015759.2"/>
    </source>
</evidence>
<evidence type="ECO:0000256" key="7">
    <source>
        <dbReference type="ARBA" id="ARBA00022692"/>
    </source>
</evidence>
<reference evidence="24" key="1">
    <citation type="submission" date="2011-08" db="EMBL/GenBank/DDBJ databases">
        <title>The draft genome of Latimeria chalumnae.</title>
        <authorList>
            <person name="Di Palma F."/>
            <person name="Alfoldi J."/>
            <person name="Johnson J."/>
            <person name="Berlin A."/>
            <person name="Gnerre S."/>
            <person name="Jaffe D."/>
            <person name="MacCallum I."/>
            <person name="Young S."/>
            <person name="Walker B.J."/>
            <person name="Lander E."/>
            <person name="Lindblad-Toh K."/>
        </authorList>
    </citation>
    <scope>NUCLEOTIDE SEQUENCE [LARGE SCALE GENOMIC DNA]</scope>
    <source>
        <strain evidence="24">Wild caught</strain>
    </source>
</reference>
<dbReference type="Proteomes" id="UP000008672">
    <property type="component" value="Unassembled WGS sequence"/>
</dbReference>
<dbReference type="GO" id="GO:0005516">
    <property type="term" value="F:calmodulin binding"/>
    <property type="evidence" value="ECO:0007669"/>
    <property type="project" value="UniProtKB-KW"/>
</dbReference>
<dbReference type="InterPro" id="IPR032452">
    <property type="entry name" value="Na_Ca_Ex_C-exten"/>
</dbReference>
<dbReference type="InterPro" id="IPR044880">
    <property type="entry name" value="NCX_ion-bd_dom_sf"/>
</dbReference>
<feature type="domain" description="Calx-beta" evidence="22">
    <location>
        <begin position="512"/>
        <end position="612"/>
    </location>
</feature>
<evidence type="ECO:0000256" key="5">
    <source>
        <dbReference type="ARBA" id="ARBA00022475"/>
    </source>
</evidence>
<dbReference type="InterPro" id="IPR051171">
    <property type="entry name" value="CaCA"/>
</dbReference>
<dbReference type="GO" id="GO:0046872">
    <property type="term" value="F:metal ion binding"/>
    <property type="evidence" value="ECO:0007669"/>
    <property type="project" value="UniProtKB-KW"/>
</dbReference>
<keyword evidence="8" id="KW-0479">Metal-binding</keyword>